<reference evidence="7 8" key="2">
    <citation type="submission" date="2019-01" db="EMBL/GenBank/DDBJ databases">
        <title>The decoding of complex shrimp genome reveals the adaptation for benthos swimmer, frequently molting mechanism and breeding impact on genome.</title>
        <authorList>
            <person name="Sun Y."/>
            <person name="Gao Y."/>
            <person name="Yu Y."/>
        </authorList>
    </citation>
    <scope>NUCLEOTIDE SEQUENCE [LARGE SCALE GENOMIC DNA]</scope>
    <source>
        <tissue evidence="7">Muscle</tissue>
    </source>
</reference>
<comment type="caution">
    <text evidence="7">The sequence shown here is derived from an EMBL/GenBank/DDBJ whole genome shotgun (WGS) entry which is preliminary data.</text>
</comment>
<evidence type="ECO:0000313" key="8">
    <source>
        <dbReference type="Proteomes" id="UP000283509"/>
    </source>
</evidence>
<dbReference type="PANTHER" id="PTHR12425:SF5">
    <property type="entry name" value="SYNEMBRYN"/>
    <property type="match status" value="1"/>
</dbReference>
<evidence type="ECO:0000256" key="5">
    <source>
        <dbReference type="ARBA" id="ARBA00023186"/>
    </source>
</evidence>
<feature type="compositionally biased region" description="Basic and acidic residues" evidence="6">
    <location>
        <begin position="558"/>
        <end position="570"/>
    </location>
</feature>
<dbReference type="GO" id="GO:0001965">
    <property type="term" value="F:G-protein alpha-subunit binding"/>
    <property type="evidence" value="ECO:0007669"/>
    <property type="project" value="TreeGrafter"/>
</dbReference>
<dbReference type="GO" id="GO:0005085">
    <property type="term" value="F:guanyl-nucleotide exchange factor activity"/>
    <property type="evidence" value="ECO:0007669"/>
    <property type="project" value="UniProtKB-KW"/>
</dbReference>
<dbReference type="PRINTS" id="PR01802">
    <property type="entry name" value="SYNEMBRYN"/>
</dbReference>
<dbReference type="AlphaFoldDB" id="A0A3R7Q6R0"/>
<dbReference type="STRING" id="6689.A0A3R7Q6R0"/>
<dbReference type="InterPro" id="IPR019318">
    <property type="entry name" value="Gua_nucleotide_exch_fac_Ric8"/>
</dbReference>
<gene>
    <name evidence="7" type="ORF">C7M84_011802</name>
</gene>
<evidence type="ECO:0000256" key="6">
    <source>
        <dbReference type="SAM" id="MobiDB-lite"/>
    </source>
</evidence>
<protein>
    <recommendedName>
        <fullName evidence="9">Synembryn-A</fullName>
    </recommendedName>
</protein>
<evidence type="ECO:0000256" key="3">
    <source>
        <dbReference type="ARBA" id="ARBA00022490"/>
    </source>
</evidence>
<keyword evidence="5" id="KW-0143">Chaperone</keyword>
<sequence>YEQQFTPVGLSQQCTERLWNVIMGRLSDPAASVTHQTCLSVIRILSRDKQSLNNVIDSDRLAVIVRLAGLVPEEEALQRLNQQINYDVVTEAQKCLSNLLYNSSAIQRMCCVNSCIPGLMCRLKTFKDPDLPHLVKYFDMRLLFLLTAFCGDIRPRLRSEYHGLTYLIEILDLSLKTAQEESEVQSINGYLPNPIIFNDEQAELVNEVLKVLYNLVLHIDKNSPDEEEDSHCLRLISILRYLLLASTRCPEKTDSLHSNTVNLLLVMPPKMYEELLCDMPQASESPMPPPAPTVVTTQPTAGATALMEAACFTEVDSDLSKQNERSCEYDGKDMTAIIKLLDFLDSRLKSPGQSSSKSLMPILTLMVEMTQANRTIRKFIRLRILPPLRDVSKRPEEGHTIRNKLCSLMTSPLHDLKHLSANFLFILCKESVDRLIKYTGYGNAAGLLASRGLMLGGSKPTIDYSSDSEDSDTEEYERVKDMINPVTGRYEPPRPSPLDGMTDEQKEHEAMKLVNVLDKLTRNNIIQPCRIGDDGKPHPVESVMELQEGLGVLPTGDHNNDSDDHNNDSD</sequence>
<keyword evidence="4" id="KW-0344">Guanine-nucleotide releasing factor</keyword>
<comment type="similarity">
    <text evidence="2">Belongs to the synembryn family.</text>
</comment>
<comment type="subcellular location">
    <subcellularLocation>
        <location evidence="1">Cytoplasm</location>
        <location evidence="1">Cell cortex</location>
    </subcellularLocation>
</comment>
<evidence type="ECO:0008006" key="9">
    <source>
        <dbReference type="Google" id="ProtNLM"/>
    </source>
</evidence>
<dbReference type="GO" id="GO:0005938">
    <property type="term" value="C:cell cortex"/>
    <property type="evidence" value="ECO:0007669"/>
    <property type="project" value="UniProtKB-SubCell"/>
</dbReference>
<dbReference type="Gene3D" id="1.25.10.10">
    <property type="entry name" value="Leucine-rich Repeat Variant"/>
    <property type="match status" value="1"/>
</dbReference>
<organism evidence="7 8">
    <name type="scientific">Penaeus vannamei</name>
    <name type="common">Whiteleg shrimp</name>
    <name type="synonym">Litopenaeus vannamei</name>
    <dbReference type="NCBI Taxonomy" id="6689"/>
    <lineage>
        <taxon>Eukaryota</taxon>
        <taxon>Metazoa</taxon>
        <taxon>Ecdysozoa</taxon>
        <taxon>Arthropoda</taxon>
        <taxon>Crustacea</taxon>
        <taxon>Multicrustacea</taxon>
        <taxon>Malacostraca</taxon>
        <taxon>Eumalacostraca</taxon>
        <taxon>Eucarida</taxon>
        <taxon>Decapoda</taxon>
        <taxon>Dendrobranchiata</taxon>
        <taxon>Penaeoidea</taxon>
        <taxon>Penaeidae</taxon>
        <taxon>Penaeus</taxon>
    </lineage>
</organism>
<evidence type="ECO:0000256" key="1">
    <source>
        <dbReference type="ARBA" id="ARBA00004544"/>
    </source>
</evidence>
<name>A0A3R7Q6R0_PENVA</name>
<evidence type="ECO:0000256" key="4">
    <source>
        <dbReference type="ARBA" id="ARBA00022658"/>
    </source>
</evidence>
<evidence type="ECO:0000256" key="2">
    <source>
        <dbReference type="ARBA" id="ARBA00009049"/>
    </source>
</evidence>
<feature type="non-terminal residue" evidence="7">
    <location>
        <position position="1"/>
    </location>
</feature>
<feature type="region of interest" description="Disordered" evidence="6">
    <location>
        <begin position="548"/>
        <end position="570"/>
    </location>
</feature>
<reference evidence="7 8" key="1">
    <citation type="submission" date="2018-04" db="EMBL/GenBank/DDBJ databases">
        <authorList>
            <person name="Zhang X."/>
            <person name="Yuan J."/>
            <person name="Li F."/>
            <person name="Xiang J."/>
        </authorList>
    </citation>
    <scope>NUCLEOTIDE SEQUENCE [LARGE SCALE GENOMIC DNA]</scope>
    <source>
        <tissue evidence="7">Muscle</tissue>
    </source>
</reference>
<keyword evidence="3" id="KW-0963">Cytoplasm</keyword>
<dbReference type="PANTHER" id="PTHR12425">
    <property type="entry name" value="SYNEMBRYN"/>
    <property type="match status" value="1"/>
</dbReference>
<accession>A0A3R7Q6R0</accession>
<dbReference type="OrthoDB" id="5585685at2759"/>
<dbReference type="InterPro" id="IPR016024">
    <property type="entry name" value="ARM-type_fold"/>
</dbReference>
<dbReference type="EMBL" id="QCYY01002489">
    <property type="protein sequence ID" value="ROT69964.1"/>
    <property type="molecule type" value="Genomic_DNA"/>
</dbReference>
<evidence type="ECO:0000313" key="7">
    <source>
        <dbReference type="EMBL" id="ROT69964.1"/>
    </source>
</evidence>
<dbReference type="Pfam" id="PF10165">
    <property type="entry name" value="Ric8"/>
    <property type="match status" value="1"/>
</dbReference>
<keyword evidence="8" id="KW-1185">Reference proteome</keyword>
<dbReference type="Proteomes" id="UP000283509">
    <property type="component" value="Unassembled WGS sequence"/>
</dbReference>
<proteinExistence type="inferred from homology"/>
<dbReference type="SUPFAM" id="SSF48371">
    <property type="entry name" value="ARM repeat"/>
    <property type="match status" value="1"/>
</dbReference>
<dbReference type="InterPro" id="IPR008376">
    <property type="entry name" value="Chaperone_Ric-8_A/B"/>
</dbReference>
<dbReference type="InterPro" id="IPR011989">
    <property type="entry name" value="ARM-like"/>
</dbReference>
<dbReference type="GO" id="GO:0007186">
    <property type="term" value="P:G protein-coupled receptor signaling pathway"/>
    <property type="evidence" value="ECO:0007669"/>
    <property type="project" value="TreeGrafter"/>
</dbReference>